<dbReference type="PRINTS" id="PR00368">
    <property type="entry name" value="FADPNR"/>
</dbReference>
<dbReference type="EMBL" id="JRYB01000001">
    <property type="protein sequence ID" value="OIJ42193.1"/>
    <property type="molecule type" value="Genomic_DNA"/>
</dbReference>
<dbReference type="PANTHER" id="PTHR43557">
    <property type="entry name" value="APOPTOSIS-INDUCING FACTOR 1"/>
    <property type="match status" value="1"/>
</dbReference>
<feature type="short sequence motif" description="GXSXG" evidence="6">
    <location>
        <begin position="458"/>
        <end position="462"/>
    </location>
</feature>
<dbReference type="Pfam" id="PF07992">
    <property type="entry name" value="Pyr_redox_2"/>
    <property type="match status" value="1"/>
</dbReference>
<dbReference type="CDD" id="cd07209">
    <property type="entry name" value="Pat_hypo_Ecoli_Z1214_like"/>
    <property type="match status" value="1"/>
</dbReference>
<dbReference type="GO" id="GO:0005737">
    <property type="term" value="C:cytoplasm"/>
    <property type="evidence" value="ECO:0007669"/>
    <property type="project" value="TreeGrafter"/>
</dbReference>
<keyword evidence="6" id="KW-0378">Hydrolase</keyword>
<proteinExistence type="predicted"/>
<evidence type="ECO:0000256" key="5">
    <source>
        <dbReference type="ARBA" id="ARBA00023098"/>
    </source>
</evidence>
<feature type="active site" description="Nucleophile" evidence="6">
    <location>
        <position position="460"/>
    </location>
</feature>
<dbReference type="InterPro" id="IPR036188">
    <property type="entry name" value="FAD/NAD-bd_sf"/>
</dbReference>
<dbReference type="InterPro" id="IPR016156">
    <property type="entry name" value="FAD/NAD-linked_Rdtase_dimer_sf"/>
</dbReference>
<dbReference type="GO" id="GO:0016042">
    <property type="term" value="P:lipid catabolic process"/>
    <property type="evidence" value="ECO:0007669"/>
    <property type="project" value="UniProtKB-UniRule"/>
</dbReference>
<name>A0A1S2NBH3_9BURK</name>
<evidence type="ECO:0000256" key="3">
    <source>
        <dbReference type="ARBA" id="ARBA00022827"/>
    </source>
</evidence>
<keyword evidence="6" id="KW-0442">Lipid degradation</keyword>
<protein>
    <submittedName>
        <fullName evidence="8">Pyridine nucleotide-disulfide oxidoreductase family protein</fullName>
    </submittedName>
</protein>
<evidence type="ECO:0000256" key="6">
    <source>
        <dbReference type="PROSITE-ProRule" id="PRU01161"/>
    </source>
</evidence>
<dbReference type="Gene3D" id="3.40.1090.10">
    <property type="entry name" value="Cytosolic phospholipase A2 catalytic domain"/>
    <property type="match status" value="2"/>
</dbReference>
<sequence length="766" mass="83713">MADQPHTPEPAVQEHGRHASYLLLGGGLAAATAAETLRQEGAQGAIVIVADERDPPYHRPQLSTRFLEGDAAPPLATVLPLEYFHDNGVTLLSGVRATGLDADAQIVRTDHAGAIRYDRLLVATGVRPVHLDVPGAGLPGIHYLRTASEARLLRGAMEGAARAVVVGAGFIALEMAAAFARKGMRVTVLARHGMLFDKLHDHGISDYLRALYAGQGVDVLADTVAAFHGERQVEMVVTEGGRRLPCELVGVGIGVAPDLGWLEGSGLALDDGVCVDQYLQASHPLVWAAGDVANFTDPVFRLRHRIEHWDNAVKQGRLAARNMLGMRLRYDEVPYFSCELFGQGFQFLGHPEAGHQHARLGRPETRSWACLYLDHEVPRALFSTGRPAIETRAIESLIRYRTNIGWACKRLHEPDFSITRIPSQTALILQGGGALGAFECGVARALEDARIQPDVIAGVSIGAFNGVIMAANPGHAAAALEDFWRRLSLDVPQAAHALLDDRARRLLGSWQTLAFGVPAFFKPRWNGIFMGMEPLSWTSFYDPTPVKELLQRYVDFGTLKSSAVRLLVSAVNVETARLEIFDSYVDDLSADHILASGSLPPGFPWTTIDGKHYWDGGIISNSPLELLLEHSGTARKRIFIVDLYPETGSLPTSLMEVLGRRDEIVFAERIRRDSAEQSLVRDFRKLVEGILAYATAPEQAEQVRQWPTYIQLMGDKDAAPSITRIVRKGSECETAARDYDFSALTIARHMEEGQAAAREALAAQRG</sequence>
<keyword evidence="5 6" id="KW-0443">Lipid metabolism</keyword>
<dbReference type="InterPro" id="IPR002641">
    <property type="entry name" value="PNPLA_dom"/>
</dbReference>
<evidence type="ECO:0000259" key="7">
    <source>
        <dbReference type="PROSITE" id="PS51635"/>
    </source>
</evidence>
<feature type="short sequence motif" description="DGA/G" evidence="6">
    <location>
        <begin position="615"/>
        <end position="617"/>
    </location>
</feature>
<dbReference type="PANTHER" id="PTHR43557:SF2">
    <property type="entry name" value="RIESKE DOMAIN-CONTAINING PROTEIN-RELATED"/>
    <property type="match status" value="1"/>
</dbReference>
<keyword evidence="4" id="KW-0560">Oxidoreductase</keyword>
<comment type="cofactor">
    <cofactor evidence="1">
        <name>FAD</name>
        <dbReference type="ChEBI" id="CHEBI:57692"/>
    </cofactor>
</comment>
<organism evidence="8 9">
    <name type="scientific">Massilia timonae</name>
    <dbReference type="NCBI Taxonomy" id="47229"/>
    <lineage>
        <taxon>Bacteria</taxon>
        <taxon>Pseudomonadati</taxon>
        <taxon>Pseudomonadota</taxon>
        <taxon>Betaproteobacteria</taxon>
        <taxon>Burkholderiales</taxon>
        <taxon>Oxalobacteraceae</taxon>
        <taxon>Telluria group</taxon>
        <taxon>Massilia</taxon>
    </lineage>
</organism>
<keyword evidence="2" id="KW-0285">Flavoprotein</keyword>
<accession>A0A1S2NBH3</accession>
<feature type="short sequence motif" description="GXGXXG" evidence="6">
    <location>
        <begin position="431"/>
        <end position="436"/>
    </location>
</feature>
<evidence type="ECO:0000256" key="2">
    <source>
        <dbReference type="ARBA" id="ARBA00022630"/>
    </source>
</evidence>
<dbReference type="SUPFAM" id="SSF51905">
    <property type="entry name" value="FAD/NAD(P)-binding domain"/>
    <property type="match status" value="2"/>
</dbReference>
<evidence type="ECO:0000313" key="9">
    <source>
        <dbReference type="Proteomes" id="UP000180246"/>
    </source>
</evidence>
<dbReference type="InterPro" id="IPR016035">
    <property type="entry name" value="Acyl_Trfase/lysoPLipase"/>
</dbReference>
<dbReference type="Gene3D" id="3.30.390.30">
    <property type="match status" value="1"/>
</dbReference>
<dbReference type="GO" id="GO:0016787">
    <property type="term" value="F:hydrolase activity"/>
    <property type="evidence" value="ECO:0007669"/>
    <property type="project" value="UniProtKB-UniRule"/>
</dbReference>
<reference evidence="8 9" key="1">
    <citation type="submission" date="2014-10" db="EMBL/GenBank/DDBJ databases">
        <authorList>
            <person name="Seo M.-J."/>
            <person name="Seok Y.J."/>
            <person name="Cha I.-T."/>
        </authorList>
    </citation>
    <scope>NUCLEOTIDE SEQUENCE [LARGE SCALE GENOMIC DNA]</scope>
    <source>
        <strain evidence="8 9">NEU</strain>
    </source>
</reference>
<dbReference type="Proteomes" id="UP000180246">
    <property type="component" value="Unassembled WGS sequence"/>
</dbReference>
<dbReference type="AlphaFoldDB" id="A0A1S2NBH3"/>
<dbReference type="SUPFAM" id="SSF52151">
    <property type="entry name" value="FabD/lysophospholipase-like"/>
    <property type="match status" value="1"/>
</dbReference>
<evidence type="ECO:0000256" key="1">
    <source>
        <dbReference type="ARBA" id="ARBA00001974"/>
    </source>
</evidence>
<evidence type="ECO:0000313" key="8">
    <source>
        <dbReference type="EMBL" id="OIJ42193.1"/>
    </source>
</evidence>
<gene>
    <name evidence="8" type="ORF">LO55_4221</name>
</gene>
<keyword evidence="3" id="KW-0274">FAD</keyword>
<dbReference type="GO" id="GO:0016651">
    <property type="term" value="F:oxidoreductase activity, acting on NAD(P)H"/>
    <property type="evidence" value="ECO:0007669"/>
    <property type="project" value="TreeGrafter"/>
</dbReference>
<dbReference type="PROSITE" id="PS51635">
    <property type="entry name" value="PNPLA"/>
    <property type="match status" value="1"/>
</dbReference>
<dbReference type="InterPro" id="IPR021095">
    <property type="entry name" value="DUF3734"/>
</dbReference>
<dbReference type="SUPFAM" id="SSF55424">
    <property type="entry name" value="FAD/NAD-linked reductases, dimerisation (C-terminal) domain"/>
    <property type="match status" value="1"/>
</dbReference>
<evidence type="ECO:0000256" key="4">
    <source>
        <dbReference type="ARBA" id="ARBA00023002"/>
    </source>
</evidence>
<dbReference type="Gene3D" id="3.50.50.60">
    <property type="entry name" value="FAD/NAD(P)-binding domain"/>
    <property type="match status" value="2"/>
</dbReference>
<dbReference type="InterPro" id="IPR023753">
    <property type="entry name" value="FAD/NAD-binding_dom"/>
</dbReference>
<dbReference type="PRINTS" id="PR00411">
    <property type="entry name" value="PNDRDTASEI"/>
</dbReference>
<dbReference type="Pfam" id="PF01734">
    <property type="entry name" value="Patatin"/>
    <property type="match status" value="1"/>
</dbReference>
<feature type="active site" description="Proton acceptor" evidence="6">
    <location>
        <position position="615"/>
    </location>
</feature>
<dbReference type="RefSeq" id="WP_071362961.1">
    <property type="nucleotide sequence ID" value="NZ_JRYB01000001.1"/>
</dbReference>
<dbReference type="Pfam" id="PF12536">
    <property type="entry name" value="DUF3734"/>
    <property type="match status" value="1"/>
</dbReference>
<comment type="caution">
    <text evidence="8">The sequence shown here is derived from an EMBL/GenBank/DDBJ whole genome shotgun (WGS) entry which is preliminary data.</text>
</comment>
<dbReference type="InterPro" id="IPR050446">
    <property type="entry name" value="FAD-oxidoreductase/Apoptosis"/>
</dbReference>
<feature type="domain" description="PNPLA" evidence="7">
    <location>
        <begin position="427"/>
        <end position="628"/>
    </location>
</feature>